<organism evidence="5 6">
    <name type="scientific">Novilysobacter luteus</name>
    <dbReference type="NCBI Taxonomy" id="2822368"/>
    <lineage>
        <taxon>Bacteria</taxon>
        <taxon>Pseudomonadati</taxon>
        <taxon>Pseudomonadota</taxon>
        <taxon>Gammaproteobacteria</taxon>
        <taxon>Lysobacterales</taxon>
        <taxon>Lysobacteraceae</taxon>
        <taxon>Novilysobacter</taxon>
    </lineage>
</organism>
<evidence type="ECO:0008006" key="7">
    <source>
        <dbReference type="Google" id="ProtNLM"/>
    </source>
</evidence>
<dbReference type="Proteomes" id="UP000680116">
    <property type="component" value="Chromosome"/>
</dbReference>
<dbReference type="RefSeq" id="WP_215219039.1">
    <property type="nucleotide sequence ID" value="NZ_OU015430.1"/>
</dbReference>
<dbReference type="EMBL" id="OU015430">
    <property type="protein sequence ID" value="CAG4978129.1"/>
    <property type="molecule type" value="Genomic_DNA"/>
</dbReference>
<feature type="region of interest" description="Disordered" evidence="3">
    <location>
        <begin position="90"/>
        <end position="114"/>
    </location>
</feature>
<name>A0ABN7R1U5_9GAMM</name>
<keyword evidence="6" id="KW-1185">Reference proteome</keyword>
<dbReference type="PRINTS" id="PR01805">
    <property type="entry name" value="VACJLIPOPROT"/>
</dbReference>
<protein>
    <recommendedName>
        <fullName evidence="7">VacJ family lipoprotein</fullName>
    </recommendedName>
</protein>
<evidence type="ECO:0000256" key="4">
    <source>
        <dbReference type="SAM" id="SignalP"/>
    </source>
</evidence>
<keyword evidence="2 4" id="KW-0732">Signal</keyword>
<dbReference type="PANTHER" id="PTHR30035:SF3">
    <property type="entry name" value="INTERMEMBRANE PHOSPHOLIPID TRANSPORT SYSTEM LIPOPROTEIN MLAA"/>
    <property type="match status" value="1"/>
</dbReference>
<reference evidence="5 6" key="1">
    <citation type="submission" date="2021-04" db="EMBL/GenBank/DDBJ databases">
        <authorList>
            <person name="Rodrigo-Torres L."/>
            <person name="Arahal R. D."/>
            <person name="Lucena T."/>
        </authorList>
    </citation>
    <scope>NUCLEOTIDE SEQUENCE [LARGE SCALE GENOMIC DNA]</scope>
    <source>
        <strain evidence="5 6">CECT 30171</strain>
    </source>
</reference>
<proteinExistence type="inferred from homology"/>
<evidence type="ECO:0000313" key="5">
    <source>
        <dbReference type="EMBL" id="CAG4978129.1"/>
    </source>
</evidence>
<comment type="similarity">
    <text evidence="1">Belongs to the MlaA family.</text>
</comment>
<evidence type="ECO:0000256" key="2">
    <source>
        <dbReference type="ARBA" id="ARBA00022729"/>
    </source>
</evidence>
<feature type="chain" id="PRO_5047120198" description="VacJ family lipoprotein" evidence="4">
    <location>
        <begin position="38"/>
        <end position="380"/>
    </location>
</feature>
<evidence type="ECO:0000256" key="3">
    <source>
        <dbReference type="SAM" id="MobiDB-lite"/>
    </source>
</evidence>
<sequence length="380" mass="39694">MRPHASPVPAGITGHVAAPVRAALSATLLALALAACASNGPVATAPAAPAVVAEPVLPDGAGGVPGRPATDAAAASDAVALDPATVTLVPTAADGMPQDPAITSGLDAADDSGSVPTQAELDFAALYGEPAYDPVADPTLPAPATVAPPHDPWERYNRQMHRFNNAVDRTVARPLARAYVAVVPRPVRLGVSNFFSNLGQPVSAVNALLQGKPGQAAHAVGRFLLNSTLGIGGIFDPASDAKLSRRSEDFGQTLGMWGWEKSRYVELPLFGPRTVRDVVGMVGDAPLSPLRQVNDDATRIPLQGLQLVDIRTQLLATDSLREGAADDYALVRDAWMQRRQYQIFGDRVQSEDEIALPDYLQDDTLPLVPAGAVPVMPTDG</sequence>
<dbReference type="PANTHER" id="PTHR30035">
    <property type="entry name" value="LIPOPROTEIN VACJ-RELATED"/>
    <property type="match status" value="1"/>
</dbReference>
<gene>
    <name evidence="5" type="ORF">LYB30171_02571</name>
</gene>
<evidence type="ECO:0000313" key="6">
    <source>
        <dbReference type="Proteomes" id="UP000680116"/>
    </source>
</evidence>
<feature type="signal peptide" evidence="4">
    <location>
        <begin position="1"/>
        <end position="37"/>
    </location>
</feature>
<dbReference type="InterPro" id="IPR007428">
    <property type="entry name" value="MlaA"/>
</dbReference>
<dbReference type="Pfam" id="PF04333">
    <property type="entry name" value="MlaA"/>
    <property type="match status" value="1"/>
</dbReference>
<evidence type="ECO:0000256" key="1">
    <source>
        <dbReference type="ARBA" id="ARBA00010634"/>
    </source>
</evidence>
<accession>A0ABN7R1U5</accession>